<gene>
    <name evidence="9" type="ORF">B0F90DRAFT_1819789</name>
</gene>
<protein>
    <submittedName>
        <fullName evidence="9">Armadillo-type protein</fullName>
    </submittedName>
</protein>
<dbReference type="SMART" id="SM00913">
    <property type="entry name" value="IBN_N"/>
    <property type="match status" value="1"/>
</dbReference>
<dbReference type="GO" id="GO:0005635">
    <property type="term" value="C:nuclear envelope"/>
    <property type="evidence" value="ECO:0007669"/>
    <property type="project" value="TreeGrafter"/>
</dbReference>
<dbReference type="PANTHER" id="PTHR10997">
    <property type="entry name" value="IMPORTIN-7, 8, 11"/>
    <property type="match status" value="1"/>
</dbReference>
<dbReference type="AlphaFoldDB" id="A0AAD4QIW2"/>
<dbReference type="Proteomes" id="UP001203297">
    <property type="component" value="Unassembled WGS sequence"/>
</dbReference>
<dbReference type="InterPro" id="IPR011989">
    <property type="entry name" value="ARM-like"/>
</dbReference>
<evidence type="ECO:0000256" key="1">
    <source>
        <dbReference type="ARBA" id="ARBA00004123"/>
    </source>
</evidence>
<evidence type="ECO:0000313" key="10">
    <source>
        <dbReference type="Proteomes" id="UP001203297"/>
    </source>
</evidence>
<reference evidence="9" key="1">
    <citation type="journal article" date="2022" name="New Phytol.">
        <title>Evolutionary transition to the ectomycorrhizal habit in the genomes of a hyperdiverse lineage of mushroom-forming fungi.</title>
        <authorList>
            <person name="Looney B."/>
            <person name="Miyauchi S."/>
            <person name="Morin E."/>
            <person name="Drula E."/>
            <person name="Courty P.E."/>
            <person name="Kohler A."/>
            <person name="Kuo A."/>
            <person name="LaButti K."/>
            <person name="Pangilinan J."/>
            <person name="Lipzen A."/>
            <person name="Riley R."/>
            <person name="Andreopoulos W."/>
            <person name="He G."/>
            <person name="Johnson J."/>
            <person name="Nolan M."/>
            <person name="Tritt A."/>
            <person name="Barry K.W."/>
            <person name="Grigoriev I.V."/>
            <person name="Nagy L.G."/>
            <person name="Hibbett D."/>
            <person name="Henrissat B."/>
            <person name="Matheny P.B."/>
            <person name="Labbe J."/>
            <person name="Martin F.M."/>
        </authorList>
    </citation>
    <scope>NUCLEOTIDE SEQUENCE</scope>
    <source>
        <strain evidence="9">BPL690</strain>
    </source>
</reference>
<evidence type="ECO:0000313" key="9">
    <source>
        <dbReference type="EMBL" id="KAI0296781.1"/>
    </source>
</evidence>
<accession>A0AAD4QIW2</accession>
<dbReference type="InterPro" id="IPR016024">
    <property type="entry name" value="ARM-type_fold"/>
</dbReference>
<dbReference type="PROSITE" id="PS50166">
    <property type="entry name" value="IMPORTIN_B_NT"/>
    <property type="match status" value="1"/>
</dbReference>
<dbReference type="GO" id="GO:0005049">
    <property type="term" value="F:nuclear export signal receptor activity"/>
    <property type="evidence" value="ECO:0007669"/>
    <property type="project" value="TreeGrafter"/>
</dbReference>
<evidence type="ECO:0000256" key="5">
    <source>
        <dbReference type="ARBA" id="ARBA00022490"/>
    </source>
</evidence>
<evidence type="ECO:0000256" key="7">
    <source>
        <dbReference type="ARBA" id="ARBA00023242"/>
    </source>
</evidence>
<comment type="caution">
    <text evidence="9">The sequence shown here is derived from an EMBL/GenBank/DDBJ whole genome shotgun (WGS) entry which is preliminary data.</text>
</comment>
<dbReference type="InterPro" id="IPR001494">
    <property type="entry name" value="Importin-beta_N"/>
</dbReference>
<dbReference type="GO" id="GO:0006606">
    <property type="term" value="P:protein import into nucleus"/>
    <property type="evidence" value="ECO:0007669"/>
    <property type="project" value="TreeGrafter"/>
</dbReference>
<keyword evidence="5" id="KW-0963">Cytoplasm</keyword>
<keyword evidence="6" id="KW-0653">Protein transport</keyword>
<dbReference type="Pfam" id="PF03810">
    <property type="entry name" value="IBN_N"/>
    <property type="match status" value="1"/>
</dbReference>
<comment type="similarity">
    <text evidence="3">Belongs to the XPO2/CSE1 family.</text>
</comment>
<evidence type="ECO:0000256" key="6">
    <source>
        <dbReference type="ARBA" id="ARBA00022927"/>
    </source>
</evidence>
<keyword evidence="4" id="KW-0813">Transport</keyword>
<evidence type="ECO:0000259" key="8">
    <source>
        <dbReference type="PROSITE" id="PS50166"/>
    </source>
</evidence>
<dbReference type="GO" id="GO:0005829">
    <property type="term" value="C:cytosol"/>
    <property type="evidence" value="ECO:0007669"/>
    <property type="project" value="TreeGrafter"/>
</dbReference>
<dbReference type="GO" id="GO:0031267">
    <property type="term" value="F:small GTPase binding"/>
    <property type="evidence" value="ECO:0007669"/>
    <property type="project" value="InterPro"/>
</dbReference>
<dbReference type="InterPro" id="IPR013713">
    <property type="entry name" value="XPO2_central"/>
</dbReference>
<organism evidence="9 10">
    <name type="scientific">Multifurca ochricompacta</name>
    <dbReference type="NCBI Taxonomy" id="376703"/>
    <lineage>
        <taxon>Eukaryota</taxon>
        <taxon>Fungi</taxon>
        <taxon>Dikarya</taxon>
        <taxon>Basidiomycota</taxon>
        <taxon>Agaricomycotina</taxon>
        <taxon>Agaricomycetes</taxon>
        <taxon>Russulales</taxon>
        <taxon>Russulaceae</taxon>
        <taxon>Multifurca</taxon>
    </lineage>
</organism>
<sequence length="975" mass="107863">MSDIPKLLLYSLNPQSRKQAEQSLEAYSRQPAFVIHLLQLVLDVTQDNAVRLAASVYLKNTVKLGWLEDDEHPISLADKEAIKPRLVPAMIALSNANEKAIRAQIAESVSLIAELDFPEKWPDLIDQLIQSLSSSDFHTNLGVLETAHSIFRSWRSQARSDEFWSIIKLVHSKFLDPYFELFKFTIARLLNSPDPLLAQTMAVLIELFYDLTCQDLAPAFEDGHEIFFGAQTGYFMQLMAWDPPELHTDPDEPTPSIPSKIRTGILEIAELYVKLYPEMLGRSQSVAAFVGAVWKLVGGGKQLGIAYDQLVSQSLRFISTAIRAGAYRDIFESRDTIQGLIAGVVVPNLPLRTRDVEAFEDTPLEYVRGELQVSEISTPRQAAADVVKALVGVGPDSEIATTTLALEWISRALSEAAQGGEDGWKSKDAAVYLFEAVATRSGTLTQGVTATNPNVNVVQWFADNIFGDLQAGAGNVNPVLQVDAIRYLFTFRNQLTKGQLVSVLPLLLNRLESKDVVVYTYATVALDRILSMRVGDSTTLLFTSADVQPFSHPLLKVLLDKIEAQTSPERVAENDFLMRCVARVIITAKQGLGQGYVDILRRLVSILSVIARNPSNPNFDQYFFESISGLIRFIGPAVPDSIAIFEPALFPPFTEILQKDIDQYIPYVFQILAQMLKLHRGVPVDYRSLLPFLVTPAIWAQKGSIPGLVALLRAFLARDAAAMVGANQHTSVLGIVQQRLIPSKANDGWGFELLQSIVLHVPLTALQPYFRQIILALLTRMQQNKTNIYIYYFVYFLLYVVAINVDGLTPDYLIQTVDEIQPGLWSQIVSNFVVPQAAQLAVKDRKVAAVGLTRLLTQSTLSLRKPNVERWPALLGQLAELFREPKAFASAEDAGTGMTEVDLEEQAAGYQASYSKLATAAEPPPNLVAYAGDVRTYVLGELKRLLSTEPGVKDFIKQASQDQVGPFLLGLGISI</sequence>
<evidence type="ECO:0000256" key="3">
    <source>
        <dbReference type="ARBA" id="ARBA00008669"/>
    </source>
</evidence>
<evidence type="ECO:0000256" key="2">
    <source>
        <dbReference type="ARBA" id="ARBA00004496"/>
    </source>
</evidence>
<comment type="subcellular location">
    <subcellularLocation>
        <location evidence="2">Cytoplasm</location>
    </subcellularLocation>
    <subcellularLocation>
        <location evidence="1">Nucleus</location>
    </subcellularLocation>
</comment>
<feature type="domain" description="Importin N-terminal" evidence="8">
    <location>
        <begin position="20"/>
        <end position="92"/>
    </location>
</feature>
<proteinExistence type="inferred from homology"/>
<dbReference type="EMBL" id="WTXG01000045">
    <property type="protein sequence ID" value="KAI0296781.1"/>
    <property type="molecule type" value="Genomic_DNA"/>
</dbReference>
<dbReference type="Pfam" id="PF08506">
    <property type="entry name" value="Cse1"/>
    <property type="match status" value="1"/>
</dbReference>
<dbReference type="Pfam" id="PF03378">
    <property type="entry name" value="CAS_CSE1"/>
    <property type="match status" value="1"/>
</dbReference>
<dbReference type="InterPro" id="IPR005043">
    <property type="entry name" value="XPO2_C"/>
</dbReference>
<name>A0AAD4QIW2_9AGAM</name>
<dbReference type="PANTHER" id="PTHR10997:SF8">
    <property type="entry name" value="EXPORTIN-2"/>
    <property type="match status" value="1"/>
</dbReference>
<dbReference type="SUPFAM" id="SSF48371">
    <property type="entry name" value="ARM repeat"/>
    <property type="match status" value="1"/>
</dbReference>
<keyword evidence="10" id="KW-1185">Reference proteome</keyword>
<evidence type="ECO:0000256" key="4">
    <source>
        <dbReference type="ARBA" id="ARBA00022448"/>
    </source>
</evidence>
<keyword evidence="7" id="KW-0539">Nucleus</keyword>
<dbReference type="GO" id="GO:0006611">
    <property type="term" value="P:protein export from nucleus"/>
    <property type="evidence" value="ECO:0007669"/>
    <property type="project" value="TreeGrafter"/>
</dbReference>
<dbReference type="Gene3D" id="1.25.10.10">
    <property type="entry name" value="Leucine-rich Repeat Variant"/>
    <property type="match status" value="1"/>
</dbReference>